<dbReference type="InterPro" id="IPR050706">
    <property type="entry name" value="Cyclic-di-GMP_PDE-like"/>
</dbReference>
<dbReference type="PANTHER" id="PTHR33121">
    <property type="entry name" value="CYCLIC DI-GMP PHOSPHODIESTERASE PDEF"/>
    <property type="match status" value="1"/>
</dbReference>
<dbReference type="SMART" id="SM00052">
    <property type="entry name" value="EAL"/>
    <property type="match status" value="1"/>
</dbReference>
<dbReference type="CDD" id="cd01949">
    <property type="entry name" value="GGDEF"/>
    <property type="match status" value="1"/>
</dbReference>
<sequence>MSPSTSMTDVDTDDLLELVDDVEEAQAETGNANWGWPVLIVDDDDDVHKATELAMQGLRIEGQALNFLHAYSAAEARQVLDRSPGVAVVLLDVVMESEDAGLQLVHQIREVLQMRAVRIVLRTGQPGYAPEIETVRTYDINDYKTKSELTRTRLYTVLTAAIRSFRQISAIRSHQQGLEQIIDASVELSRQRGLQAYGEGALQHLCALLGLPPAGLVCQHLQNGDPLQATVLAACGVDSASKGKNLGRVPPGPQRELLLNSLQLGAAQYSSVGCCLHFKIGNERCISILLPLTQALDTTQQQLLRAFGSQLQVGFENVTLYGQLLEQAYSDPLLRMPNRSRFIELLEQNLRTPDGITLALIDLDDFADINDAFGHRFGDQVLQAVARRMGEQLGLSTAMARIGADTFGLLGPDEIVNAECIHQLFEDPLTVDGERLKMSATAGLVRLTQSRALGSELLLDAQIALKRAKQSNRGASQYFSSEMGADARERFNLLKGLRAGFEEKRLFVAYQPQICLATGRPLAFEALLRWRTEEGKFVPPDQFIPIAEQSGLIVPIGEFVLRTALQQLRRLHDQGHTEIRMAVNISLAQFRHAGFMDQLHKALADTGIAGQSLELEITESMAMEDVSVVQDVLEAIHATGVSVAIDDFGTGFSSLSQLRRLSVERLKIDRAFVQEAQNSAASATIAQMVVNLGCSLGLRVVAEGIETEAQRQHLLALGCHEGQGWLFAKAMPANEMHDWLVQHSA</sequence>
<feature type="domain" description="EAL" evidence="3">
    <location>
        <begin position="490"/>
        <end position="744"/>
    </location>
</feature>
<dbReference type="Pfam" id="PF00563">
    <property type="entry name" value="EAL"/>
    <property type="match status" value="1"/>
</dbReference>
<evidence type="ECO:0000313" key="6">
    <source>
        <dbReference type="Proteomes" id="UP001606099"/>
    </source>
</evidence>
<evidence type="ECO:0000256" key="1">
    <source>
        <dbReference type="PROSITE-ProRule" id="PRU00169"/>
    </source>
</evidence>
<dbReference type="Gene3D" id="3.30.70.270">
    <property type="match status" value="1"/>
</dbReference>
<evidence type="ECO:0000313" key="5">
    <source>
        <dbReference type="EMBL" id="MFG6446792.1"/>
    </source>
</evidence>
<gene>
    <name evidence="5" type="ORF">ACG0Z6_00900</name>
</gene>
<organism evidence="5 6">
    <name type="scientific">Roseateles rivi</name>
    <dbReference type="NCBI Taxonomy" id="3299028"/>
    <lineage>
        <taxon>Bacteria</taxon>
        <taxon>Pseudomonadati</taxon>
        <taxon>Pseudomonadota</taxon>
        <taxon>Betaproteobacteria</taxon>
        <taxon>Burkholderiales</taxon>
        <taxon>Sphaerotilaceae</taxon>
        <taxon>Roseateles</taxon>
    </lineage>
</organism>
<dbReference type="InterPro" id="IPR000160">
    <property type="entry name" value="GGDEF_dom"/>
</dbReference>
<dbReference type="InterPro" id="IPR001633">
    <property type="entry name" value="EAL_dom"/>
</dbReference>
<name>A0ABW7FR41_9BURK</name>
<dbReference type="NCBIfam" id="TIGR00254">
    <property type="entry name" value="GGDEF"/>
    <property type="match status" value="1"/>
</dbReference>
<dbReference type="InterPro" id="IPR043128">
    <property type="entry name" value="Rev_trsase/Diguanyl_cyclase"/>
</dbReference>
<dbReference type="InterPro" id="IPR021800">
    <property type="entry name" value="DUF3369"/>
</dbReference>
<dbReference type="InterPro" id="IPR011006">
    <property type="entry name" value="CheY-like_superfamily"/>
</dbReference>
<evidence type="ECO:0000259" key="3">
    <source>
        <dbReference type="PROSITE" id="PS50883"/>
    </source>
</evidence>
<dbReference type="PROSITE" id="PS50887">
    <property type="entry name" value="GGDEF"/>
    <property type="match status" value="1"/>
</dbReference>
<dbReference type="SUPFAM" id="SSF141868">
    <property type="entry name" value="EAL domain-like"/>
    <property type="match status" value="1"/>
</dbReference>
<dbReference type="Gene3D" id="3.20.20.450">
    <property type="entry name" value="EAL domain"/>
    <property type="match status" value="1"/>
</dbReference>
<comment type="caution">
    <text evidence="5">The sequence shown here is derived from an EMBL/GenBank/DDBJ whole genome shotgun (WGS) entry which is preliminary data.</text>
</comment>
<dbReference type="SUPFAM" id="SSF55073">
    <property type="entry name" value="Nucleotide cyclase"/>
    <property type="match status" value="1"/>
</dbReference>
<dbReference type="InterPro" id="IPR029787">
    <property type="entry name" value="Nucleotide_cyclase"/>
</dbReference>
<feature type="modified residue" description="4-aspartylphosphate" evidence="1">
    <location>
        <position position="92"/>
    </location>
</feature>
<keyword evidence="1" id="KW-0597">Phosphoprotein</keyword>
<keyword evidence="6" id="KW-1185">Reference proteome</keyword>
<feature type="domain" description="Response regulatory" evidence="2">
    <location>
        <begin position="37"/>
        <end position="161"/>
    </location>
</feature>
<dbReference type="EMBL" id="JBIGHZ010000001">
    <property type="protein sequence ID" value="MFG6446792.1"/>
    <property type="molecule type" value="Genomic_DNA"/>
</dbReference>
<dbReference type="Gene3D" id="3.40.50.2300">
    <property type="match status" value="1"/>
</dbReference>
<feature type="domain" description="GGDEF" evidence="4">
    <location>
        <begin position="354"/>
        <end position="481"/>
    </location>
</feature>
<dbReference type="PANTHER" id="PTHR33121:SF71">
    <property type="entry name" value="OXYGEN SENSOR PROTEIN DOSP"/>
    <property type="match status" value="1"/>
</dbReference>
<dbReference type="PROSITE" id="PS50110">
    <property type="entry name" value="RESPONSE_REGULATORY"/>
    <property type="match status" value="1"/>
</dbReference>
<proteinExistence type="predicted"/>
<reference evidence="5 6" key="1">
    <citation type="submission" date="2024-08" db="EMBL/GenBank/DDBJ databases">
        <authorList>
            <person name="Lu H."/>
        </authorList>
    </citation>
    <scope>NUCLEOTIDE SEQUENCE [LARGE SCALE GENOMIC DNA]</scope>
    <source>
        <strain evidence="5 6">BYS180W</strain>
    </source>
</reference>
<dbReference type="SMART" id="SM00267">
    <property type="entry name" value="GGDEF"/>
    <property type="match status" value="1"/>
</dbReference>
<dbReference type="SUPFAM" id="SSF52172">
    <property type="entry name" value="CheY-like"/>
    <property type="match status" value="1"/>
</dbReference>
<protein>
    <submittedName>
        <fullName evidence="5">Bifunctional diguanylate cyclase/phosphodiesterase</fullName>
    </submittedName>
</protein>
<evidence type="ECO:0000259" key="2">
    <source>
        <dbReference type="PROSITE" id="PS50110"/>
    </source>
</evidence>
<dbReference type="Pfam" id="PF00990">
    <property type="entry name" value="GGDEF"/>
    <property type="match status" value="1"/>
</dbReference>
<dbReference type="RefSeq" id="WP_394457922.1">
    <property type="nucleotide sequence ID" value="NZ_JBIGHZ010000001.1"/>
</dbReference>
<evidence type="ECO:0000259" key="4">
    <source>
        <dbReference type="PROSITE" id="PS50887"/>
    </source>
</evidence>
<dbReference type="CDD" id="cd01948">
    <property type="entry name" value="EAL"/>
    <property type="match status" value="1"/>
</dbReference>
<dbReference type="Proteomes" id="UP001606099">
    <property type="component" value="Unassembled WGS sequence"/>
</dbReference>
<dbReference type="InterPro" id="IPR035919">
    <property type="entry name" value="EAL_sf"/>
</dbReference>
<accession>A0ABW7FR41</accession>
<dbReference type="InterPro" id="IPR001789">
    <property type="entry name" value="Sig_transdc_resp-reg_receiver"/>
</dbReference>
<dbReference type="Pfam" id="PF11849">
    <property type="entry name" value="DUF3369"/>
    <property type="match status" value="1"/>
</dbReference>
<dbReference type="PROSITE" id="PS50883">
    <property type="entry name" value="EAL"/>
    <property type="match status" value="1"/>
</dbReference>